<dbReference type="RefSeq" id="WP_192506635.1">
    <property type="nucleotide sequence ID" value="NZ_AQGV01000012.1"/>
</dbReference>
<dbReference type="Proteomes" id="UP000615755">
    <property type="component" value="Unassembled WGS sequence"/>
</dbReference>
<keyword evidence="3" id="KW-1185">Reference proteome</keyword>
<evidence type="ECO:0000313" key="3">
    <source>
        <dbReference type="Proteomes" id="UP000615755"/>
    </source>
</evidence>
<sequence length="230" mass="26181">MQLTIKTVLYSAVLHIAVLYLFNSQNHITIPHSITPALKTYLVIETNNKLYQEEKNIDAYQHLNTEASAPIKTSLTPDPNKTRPIPTSLKPISDSQPHAPKTTKIPTTKFDINPRKFLQHVKAQGLAHTTSLSSSPHNRKNKRIITHTLNTLNKQPKVIAKNHTFTEYQHNNTCYKVFNGDVNNRVADSGLTTQWQSLPYTCNNTKVTQAYDKVMNKWLKKSHNTCIKNK</sequence>
<feature type="region of interest" description="Disordered" evidence="1">
    <location>
        <begin position="68"/>
        <end position="107"/>
    </location>
</feature>
<protein>
    <submittedName>
        <fullName evidence="2">Uncharacterized protein</fullName>
    </submittedName>
</protein>
<organism evidence="2 3">
    <name type="scientific">Pseudoalteromonas aurantia 208</name>
    <dbReference type="NCBI Taxonomy" id="1314867"/>
    <lineage>
        <taxon>Bacteria</taxon>
        <taxon>Pseudomonadati</taxon>
        <taxon>Pseudomonadota</taxon>
        <taxon>Gammaproteobacteria</taxon>
        <taxon>Alteromonadales</taxon>
        <taxon>Pseudoalteromonadaceae</taxon>
        <taxon>Pseudoalteromonas</taxon>
    </lineage>
</organism>
<name>A0ABR9E8T9_9GAMM</name>
<dbReference type="EMBL" id="AQGV01000012">
    <property type="protein sequence ID" value="MBE0367172.1"/>
    <property type="molecule type" value="Genomic_DNA"/>
</dbReference>
<gene>
    <name evidence="2" type="ORF">PAUR_a0488</name>
</gene>
<reference evidence="2 3" key="1">
    <citation type="submission" date="2015-03" db="EMBL/GenBank/DDBJ databases">
        <title>Genome sequence of Pseudoalteromonas aurantia.</title>
        <authorList>
            <person name="Xie B.-B."/>
            <person name="Rong J.-C."/>
            <person name="Qin Q.-L."/>
            <person name="Zhang Y.-Z."/>
        </authorList>
    </citation>
    <scope>NUCLEOTIDE SEQUENCE [LARGE SCALE GENOMIC DNA]</scope>
    <source>
        <strain evidence="2 3">208</strain>
    </source>
</reference>
<evidence type="ECO:0000256" key="1">
    <source>
        <dbReference type="SAM" id="MobiDB-lite"/>
    </source>
</evidence>
<comment type="caution">
    <text evidence="2">The sequence shown here is derived from an EMBL/GenBank/DDBJ whole genome shotgun (WGS) entry which is preliminary data.</text>
</comment>
<evidence type="ECO:0000313" key="2">
    <source>
        <dbReference type="EMBL" id="MBE0367172.1"/>
    </source>
</evidence>
<accession>A0ABR9E8T9</accession>
<feature type="compositionally biased region" description="Polar residues" evidence="1">
    <location>
        <begin position="68"/>
        <end position="79"/>
    </location>
</feature>
<proteinExistence type="predicted"/>